<dbReference type="InterPro" id="IPR026968">
    <property type="entry name" value="PcaD/CatD"/>
</dbReference>
<proteinExistence type="predicted"/>
<reference evidence="3" key="1">
    <citation type="journal article" date="2019" name="Int. J. Syst. Evol. Microbiol.">
        <title>The Global Catalogue of Microorganisms (GCM) 10K type strain sequencing project: providing services to taxonomists for standard genome sequencing and annotation.</title>
        <authorList>
            <consortium name="The Broad Institute Genomics Platform"/>
            <consortium name="The Broad Institute Genome Sequencing Center for Infectious Disease"/>
            <person name="Wu L."/>
            <person name="Ma J."/>
        </authorList>
    </citation>
    <scope>NUCLEOTIDE SEQUENCE [LARGE SCALE GENOMIC DNA]</scope>
    <source>
        <strain evidence="3">NBRC 102122</strain>
    </source>
</reference>
<dbReference type="SUPFAM" id="SSF53474">
    <property type="entry name" value="alpha/beta-Hydrolases"/>
    <property type="match status" value="1"/>
</dbReference>
<dbReference type="Pfam" id="PF12697">
    <property type="entry name" value="Abhydrolase_6"/>
    <property type="match status" value="1"/>
</dbReference>
<dbReference type="NCBIfam" id="TIGR02427">
    <property type="entry name" value="protocat_pcaD"/>
    <property type="match status" value="1"/>
</dbReference>
<protein>
    <submittedName>
        <fullName evidence="2">3-oxoadipate enol-lactonase</fullName>
    </submittedName>
</protein>
<evidence type="ECO:0000313" key="3">
    <source>
        <dbReference type="Proteomes" id="UP001156702"/>
    </source>
</evidence>
<dbReference type="Proteomes" id="UP001156702">
    <property type="component" value="Unassembled WGS sequence"/>
</dbReference>
<name>A0ABQ5ZB16_9HYPH</name>
<dbReference type="PANTHER" id="PTHR43798">
    <property type="entry name" value="MONOACYLGLYCEROL LIPASE"/>
    <property type="match status" value="1"/>
</dbReference>
<accession>A0ABQ5ZB16</accession>
<dbReference type="InterPro" id="IPR050266">
    <property type="entry name" value="AB_hydrolase_sf"/>
</dbReference>
<dbReference type="RefSeq" id="WP_245083299.1">
    <property type="nucleotide sequence ID" value="NZ_BSOP01000009.1"/>
</dbReference>
<sequence length="270" mass="29238">MQFATVNDVILHHQLIGGPAGRPVIVFANSLGTDFRIWRDVVVRLAGDFPIVTYDKRGHGLSDLGQVPYSIDDHVLDLAALLDRLDVKDAVICGLSVGGMIAQGLAAKRLDLVRALVLCDTAHKIGTAEMWNARIESVEAKGIESLADAVMERWFTPAFRRPENAAYHGYRNMLTRQSAVGYAATCAALRDADLTHSTERLTVPTLCVVGDQDGSTPPDVVLSMAKLIAGARYEVIKDAGHIPCVEQPEMLTEMIRAFIATLPAGDEPHG</sequence>
<organism evidence="2 3">
    <name type="scientific">Shinella yambaruensis</name>
    <dbReference type="NCBI Taxonomy" id="415996"/>
    <lineage>
        <taxon>Bacteria</taxon>
        <taxon>Pseudomonadati</taxon>
        <taxon>Pseudomonadota</taxon>
        <taxon>Alphaproteobacteria</taxon>
        <taxon>Hyphomicrobiales</taxon>
        <taxon>Rhizobiaceae</taxon>
        <taxon>Shinella</taxon>
    </lineage>
</organism>
<keyword evidence="3" id="KW-1185">Reference proteome</keyword>
<dbReference type="InterPro" id="IPR000073">
    <property type="entry name" value="AB_hydrolase_1"/>
</dbReference>
<dbReference type="Gene3D" id="3.40.50.1820">
    <property type="entry name" value="alpha/beta hydrolase"/>
    <property type="match status" value="1"/>
</dbReference>
<dbReference type="InterPro" id="IPR029058">
    <property type="entry name" value="AB_hydrolase_fold"/>
</dbReference>
<feature type="domain" description="AB hydrolase-1" evidence="1">
    <location>
        <begin position="25"/>
        <end position="249"/>
    </location>
</feature>
<evidence type="ECO:0000313" key="2">
    <source>
        <dbReference type="EMBL" id="GLR49990.1"/>
    </source>
</evidence>
<dbReference type="EMBL" id="BSOP01000009">
    <property type="protein sequence ID" value="GLR49990.1"/>
    <property type="molecule type" value="Genomic_DNA"/>
</dbReference>
<evidence type="ECO:0000259" key="1">
    <source>
        <dbReference type="Pfam" id="PF12697"/>
    </source>
</evidence>
<gene>
    <name evidence="2" type="primary">pcaD</name>
    <name evidence="2" type="ORF">GCM10007923_11950</name>
</gene>
<comment type="caution">
    <text evidence="2">The sequence shown here is derived from an EMBL/GenBank/DDBJ whole genome shotgun (WGS) entry which is preliminary data.</text>
</comment>